<organism evidence="1 2">
    <name type="scientific">Dentiscutata erythropus</name>
    <dbReference type="NCBI Taxonomy" id="1348616"/>
    <lineage>
        <taxon>Eukaryota</taxon>
        <taxon>Fungi</taxon>
        <taxon>Fungi incertae sedis</taxon>
        <taxon>Mucoromycota</taxon>
        <taxon>Glomeromycotina</taxon>
        <taxon>Glomeromycetes</taxon>
        <taxon>Diversisporales</taxon>
        <taxon>Gigasporaceae</taxon>
        <taxon>Dentiscutata</taxon>
    </lineage>
</organism>
<protein>
    <submittedName>
        <fullName evidence="1">24679_t:CDS:1</fullName>
    </submittedName>
</protein>
<gene>
    <name evidence="1" type="ORF">DERYTH_LOCUS3863</name>
</gene>
<keyword evidence="2" id="KW-1185">Reference proteome</keyword>
<comment type="caution">
    <text evidence="1">The sequence shown here is derived from an EMBL/GenBank/DDBJ whole genome shotgun (WGS) entry which is preliminary data.</text>
</comment>
<accession>A0A9N9FAQ8</accession>
<reference evidence="1" key="1">
    <citation type="submission" date="2021-06" db="EMBL/GenBank/DDBJ databases">
        <authorList>
            <person name="Kallberg Y."/>
            <person name="Tangrot J."/>
            <person name="Rosling A."/>
        </authorList>
    </citation>
    <scope>NUCLEOTIDE SEQUENCE</scope>
    <source>
        <strain evidence="1">MA453B</strain>
    </source>
</reference>
<sequence length="178" mass="19502">MNFFTIHNPNTVRSYGFKPANYQVSGEFSLFMHLDQDPKDSGIVAWFAADNSWQLMHYLGNGIAIFAPHSVGLHPDINGRFAVARFTALLNGNYTLSHVNNTYNTLSSLETGGYITDISGIEDVKSYLSSAGGISVKANDSIGIEFEITAATVEVQLIQITINVIVPQKALLDLLEPY</sequence>
<dbReference type="EMBL" id="CAJVPY010001410">
    <property type="protein sequence ID" value="CAG8520881.1"/>
    <property type="molecule type" value="Genomic_DNA"/>
</dbReference>
<name>A0A9N9FAQ8_9GLOM</name>
<evidence type="ECO:0000313" key="2">
    <source>
        <dbReference type="Proteomes" id="UP000789405"/>
    </source>
</evidence>
<dbReference type="OrthoDB" id="2416564at2759"/>
<dbReference type="AlphaFoldDB" id="A0A9N9FAQ8"/>
<evidence type="ECO:0000313" key="1">
    <source>
        <dbReference type="EMBL" id="CAG8520881.1"/>
    </source>
</evidence>
<proteinExistence type="predicted"/>
<dbReference type="Proteomes" id="UP000789405">
    <property type="component" value="Unassembled WGS sequence"/>
</dbReference>